<evidence type="ECO:0000313" key="2">
    <source>
        <dbReference type="Proteomes" id="UP000050761"/>
    </source>
</evidence>
<feature type="coiled-coil region" evidence="1">
    <location>
        <begin position="284"/>
        <end position="318"/>
    </location>
</feature>
<keyword evidence="2" id="KW-1185">Reference proteome</keyword>
<organism evidence="2 3">
    <name type="scientific">Heligmosomoides polygyrus</name>
    <name type="common">Parasitic roundworm</name>
    <dbReference type="NCBI Taxonomy" id="6339"/>
    <lineage>
        <taxon>Eukaryota</taxon>
        <taxon>Metazoa</taxon>
        <taxon>Ecdysozoa</taxon>
        <taxon>Nematoda</taxon>
        <taxon>Chromadorea</taxon>
        <taxon>Rhabditida</taxon>
        <taxon>Rhabditina</taxon>
        <taxon>Rhabditomorpha</taxon>
        <taxon>Strongyloidea</taxon>
        <taxon>Heligmosomidae</taxon>
        <taxon>Heligmosomoides</taxon>
    </lineage>
</organism>
<protein>
    <submittedName>
        <fullName evidence="3">TMF_TATA_bd domain-containing protein</fullName>
    </submittedName>
</protein>
<dbReference type="AlphaFoldDB" id="A0A8L8KJZ4"/>
<accession>A0A8L8KJZ4</accession>
<evidence type="ECO:0000256" key="1">
    <source>
        <dbReference type="SAM" id="Coils"/>
    </source>
</evidence>
<sequence>LLELIEKQEEMMECLGKKLELSNDEIRVLREADQKRRASEDGARMLVESAEKKVTAAMAAVDLLQAQNERLEKELEEVKKKNEEEKPIASVIHLRSRVKELEFELLREQRTVANLQNDTDFQKSRIEQLQNEVDACSNAKIAAVSSLGSKLEDTVKELAELRFKYQSAIEERDHIASEVGGELDVVRQRSAHLETHCERLSSELGKLRKECKMAECRIAALVEENAALRGKDLERLLSKGFAEIQWIQSSIVANDAIDLIQVQRLLRDQSHLIAVLREEGKLLVSQMEVERKEYKAKVKVLKKENRELEERLQKLLAI</sequence>
<name>A0A8L8KJZ4_HELPZ</name>
<proteinExistence type="predicted"/>
<reference evidence="3" key="1">
    <citation type="submission" date="2019-09" db="UniProtKB">
        <authorList>
            <consortium name="WormBaseParasite"/>
        </authorList>
    </citation>
    <scope>IDENTIFICATION</scope>
</reference>
<dbReference type="WBParaSite" id="HPBE_0001567401-mRNA-1">
    <property type="protein sequence ID" value="HPBE_0001567401-mRNA-1"/>
    <property type="gene ID" value="HPBE_0001567401"/>
</dbReference>
<keyword evidence="1" id="KW-0175">Coiled coil</keyword>
<dbReference type="Gene3D" id="1.10.287.1490">
    <property type="match status" value="1"/>
</dbReference>
<feature type="coiled-coil region" evidence="1">
    <location>
        <begin position="5"/>
        <end position="224"/>
    </location>
</feature>
<evidence type="ECO:0000313" key="3">
    <source>
        <dbReference type="WBParaSite" id="HPBE_0001567401-mRNA-1"/>
    </source>
</evidence>
<dbReference type="Proteomes" id="UP000050761">
    <property type="component" value="Unassembled WGS sequence"/>
</dbReference>